<dbReference type="EMBL" id="BARV01010069">
    <property type="protein sequence ID" value="GAI07598.1"/>
    <property type="molecule type" value="Genomic_DNA"/>
</dbReference>
<comment type="caution">
    <text evidence="2">The sequence shown here is derived from an EMBL/GenBank/DDBJ whole genome shotgun (WGS) entry which is preliminary data.</text>
</comment>
<evidence type="ECO:0000256" key="1">
    <source>
        <dbReference type="SAM" id="MobiDB-lite"/>
    </source>
</evidence>
<dbReference type="AlphaFoldDB" id="X1KLP0"/>
<accession>X1KLP0</accession>
<feature type="region of interest" description="Disordered" evidence="1">
    <location>
        <begin position="30"/>
        <end position="74"/>
    </location>
</feature>
<proteinExistence type="predicted"/>
<sequence length="108" mass="12212">MEGIDYKEKPMTAAEMEEEAEEKVETGLAAPGGIDKMNDHLSNIEQDQREQGRQAGRGTRISNPEEIKPTAEDMRTEINFNQNIDGEKKRQQFILDESIRTYAVVLAS</sequence>
<gene>
    <name evidence="2" type="ORF">S06H3_19628</name>
</gene>
<organism evidence="2">
    <name type="scientific">marine sediment metagenome</name>
    <dbReference type="NCBI Taxonomy" id="412755"/>
    <lineage>
        <taxon>unclassified sequences</taxon>
        <taxon>metagenomes</taxon>
        <taxon>ecological metagenomes</taxon>
    </lineage>
</organism>
<name>X1KLP0_9ZZZZ</name>
<feature type="compositionally biased region" description="Basic and acidic residues" evidence="1">
    <location>
        <begin position="63"/>
        <end position="74"/>
    </location>
</feature>
<evidence type="ECO:0000313" key="2">
    <source>
        <dbReference type="EMBL" id="GAI07598.1"/>
    </source>
</evidence>
<feature type="compositionally biased region" description="Basic and acidic residues" evidence="1">
    <location>
        <begin position="1"/>
        <end position="10"/>
    </location>
</feature>
<protein>
    <submittedName>
        <fullName evidence="2">Uncharacterized protein</fullName>
    </submittedName>
</protein>
<reference evidence="2" key="1">
    <citation type="journal article" date="2014" name="Front. Microbiol.">
        <title>High frequency of phylogenetically diverse reductive dehalogenase-homologous genes in deep subseafloor sedimentary metagenomes.</title>
        <authorList>
            <person name="Kawai M."/>
            <person name="Futagami T."/>
            <person name="Toyoda A."/>
            <person name="Takaki Y."/>
            <person name="Nishi S."/>
            <person name="Hori S."/>
            <person name="Arai W."/>
            <person name="Tsubouchi T."/>
            <person name="Morono Y."/>
            <person name="Uchiyama I."/>
            <person name="Ito T."/>
            <person name="Fujiyama A."/>
            <person name="Inagaki F."/>
            <person name="Takami H."/>
        </authorList>
    </citation>
    <scope>NUCLEOTIDE SEQUENCE</scope>
    <source>
        <strain evidence="2">Expedition CK06-06</strain>
    </source>
</reference>
<feature type="region of interest" description="Disordered" evidence="1">
    <location>
        <begin position="1"/>
        <end position="20"/>
    </location>
</feature>